<evidence type="ECO:0000313" key="4">
    <source>
        <dbReference type="Proteomes" id="UP000325313"/>
    </source>
</evidence>
<dbReference type="EMBL" id="VSWC01000106">
    <property type="protein sequence ID" value="KAA1085511.1"/>
    <property type="molecule type" value="Genomic_DNA"/>
</dbReference>
<reference evidence="3 4" key="1">
    <citation type="submission" date="2019-05" db="EMBL/GenBank/DDBJ databases">
        <title>Emergence of the Ug99 lineage of the wheat stem rust pathogen through somatic hybridization.</title>
        <authorList>
            <person name="Li F."/>
            <person name="Upadhyaya N.M."/>
            <person name="Sperschneider J."/>
            <person name="Matny O."/>
            <person name="Nguyen-Phuc H."/>
            <person name="Mago R."/>
            <person name="Raley C."/>
            <person name="Miller M.E."/>
            <person name="Silverstein K.A.T."/>
            <person name="Henningsen E."/>
            <person name="Hirsch C.D."/>
            <person name="Visser B."/>
            <person name="Pretorius Z.A."/>
            <person name="Steffenson B.J."/>
            <person name="Schwessinger B."/>
            <person name="Dodds P.N."/>
            <person name="Figueroa M."/>
        </authorList>
    </citation>
    <scope>NUCLEOTIDE SEQUENCE [LARGE SCALE GENOMIC DNA]</scope>
    <source>
        <strain evidence="1">21-0</strain>
        <strain evidence="2 4">Ug99</strain>
    </source>
</reference>
<gene>
    <name evidence="1" type="ORF">PGT21_009668</name>
    <name evidence="2" type="ORF">PGTUg99_002387</name>
</gene>
<comment type="caution">
    <text evidence="1">The sequence shown here is derived from an EMBL/GenBank/DDBJ whole genome shotgun (WGS) entry which is preliminary data.</text>
</comment>
<dbReference type="Proteomes" id="UP000324748">
    <property type="component" value="Unassembled WGS sequence"/>
</dbReference>
<dbReference type="Proteomes" id="UP000325313">
    <property type="component" value="Unassembled WGS sequence"/>
</dbReference>
<evidence type="ECO:0000313" key="1">
    <source>
        <dbReference type="EMBL" id="KAA1085511.1"/>
    </source>
</evidence>
<evidence type="ECO:0000313" key="3">
    <source>
        <dbReference type="Proteomes" id="UP000324748"/>
    </source>
</evidence>
<protein>
    <submittedName>
        <fullName evidence="1">Uncharacterized protein</fullName>
    </submittedName>
</protein>
<proteinExistence type="predicted"/>
<sequence>MISNRTETLCIEFVISLGRGQPSCASCEHCGGECRGGKLEAQYYICTPDTNLRGSEST</sequence>
<accession>A0A5B0N880</accession>
<keyword evidence="3" id="KW-1185">Reference proteome</keyword>
<evidence type="ECO:0000313" key="2">
    <source>
        <dbReference type="EMBL" id="KAA1135930.1"/>
    </source>
</evidence>
<dbReference type="EMBL" id="VDEP01000036">
    <property type="protein sequence ID" value="KAA1135930.1"/>
    <property type="molecule type" value="Genomic_DNA"/>
</dbReference>
<name>A0A5B0N880_PUCGR</name>
<organism evidence="1 3">
    <name type="scientific">Puccinia graminis f. sp. tritici</name>
    <dbReference type="NCBI Taxonomy" id="56615"/>
    <lineage>
        <taxon>Eukaryota</taxon>
        <taxon>Fungi</taxon>
        <taxon>Dikarya</taxon>
        <taxon>Basidiomycota</taxon>
        <taxon>Pucciniomycotina</taxon>
        <taxon>Pucciniomycetes</taxon>
        <taxon>Pucciniales</taxon>
        <taxon>Pucciniaceae</taxon>
        <taxon>Puccinia</taxon>
    </lineage>
</organism>
<dbReference type="AlphaFoldDB" id="A0A5B0N880"/>